<dbReference type="GO" id="GO:0050660">
    <property type="term" value="F:flavin adenine dinucleotide binding"/>
    <property type="evidence" value="ECO:0007669"/>
    <property type="project" value="InterPro"/>
</dbReference>
<dbReference type="PANTHER" id="PTHR42784:SF1">
    <property type="entry name" value="PYRANOSE 2-OXIDASE"/>
    <property type="match status" value="1"/>
</dbReference>
<feature type="domain" description="Glucose-methanol-choline oxidoreductase C-terminal" evidence="7">
    <location>
        <begin position="424"/>
        <end position="553"/>
    </location>
</feature>
<evidence type="ECO:0000256" key="3">
    <source>
        <dbReference type="ARBA" id="ARBA00022630"/>
    </source>
</evidence>
<dbReference type="InterPro" id="IPR051473">
    <property type="entry name" value="P2Ox-like"/>
</dbReference>
<reference evidence="8 9" key="1">
    <citation type="submission" date="2020-08" db="EMBL/GenBank/DDBJ databases">
        <title>Genomic Encyclopedia of Type Strains, Phase IV (KMG-IV): sequencing the most valuable type-strain genomes for metagenomic binning, comparative biology and taxonomic classification.</title>
        <authorList>
            <person name="Goeker M."/>
        </authorList>
    </citation>
    <scope>NUCLEOTIDE SEQUENCE [LARGE SCALE GENOMIC DNA]</scope>
    <source>
        <strain evidence="8 9">DSM 25079</strain>
    </source>
</reference>
<dbReference type="Pfam" id="PF00732">
    <property type="entry name" value="GMC_oxred_N"/>
    <property type="match status" value="1"/>
</dbReference>
<sequence length="570" mass="62270">MFDAIVIGSGMSGGIAAKELCERGLKTLILERGRKLTHGEDYTDSLMPWELPHANKIPEDELADYPVQSQCYAMTAANKSFWVNDREHPYSTPDDKPFVWIRGYHLGGRSLMWARQSYRLSESDFAANGKDGHGSDWPIRYADIAPWYDHVEKFIGVSGSKEGLEQLPDGEFLPAMALNDAEVDFQSKIERSFPGRRVIPGRCAHLSEAKEHHLELGRNPCQYRSLCERGCSFGAYHSSLSSSLPAAERTGNLTTITDAIVHSLIQDPKTKKVTGVRVIDAHTKEGRIYEAKIVFLCASTIGTAQILLNSKSAENQTGLANSSDMVGRNLMDHVNTAGALGVYPGLLDRTYFGRRPTGFYIPRYRHVTEAAEFMRGYGFQGGISRAGWHEAAFATPGVGAEYKAAIRKPGPWTIFLSGYGEMLPNPDNRVTLHPNRIDQWGIPIPHIEISHGDNDRRVAKQMDLDAETMLIAAGATIIKATPPSGEADAQPVSIAAAGSGVHEMGTACMGKDPRTSVLNGFNQAHDVPNLFITDGSAMASTGTQNPSLTYMALSARAAYHATEFLKAGQV</sequence>
<dbReference type="PANTHER" id="PTHR42784">
    <property type="entry name" value="PYRANOSE 2-OXIDASE"/>
    <property type="match status" value="1"/>
</dbReference>
<accession>A0A7W9EE05</accession>
<name>A0A7W9EE05_9SPHN</name>
<evidence type="ECO:0000259" key="7">
    <source>
        <dbReference type="Pfam" id="PF05199"/>
    </source>
</evidence>
<dbReference type="InterPro" id="IPR007867">
    <property type="entry name" value="GMC_OxRtase_C"/>
</dbReference>
<dbReference type="Pfam" id="PF05199">
    <property type="entry name" value="GMC_oxred_C"/>
    <property type="match status" value="1"/>
</dbReference>
<evidence type="ECO:0000313" key="8">
    <source>
        <dbReference type="EMBL" id="MBB5685682.1"/>
    </source>
</evidence>
<dbReference type="SUPFAM" id="SSF54373">
    <property type="entry name" value="FAD-linked reductases, C-terminal domain"/>
    <property type="match status" value="1"/>
</dbReference>
<dbReference type="Gene3D" id="3.50.50.60">
    <property type="entry name" value="FAD/NAD(P)-binding domain"/>
    <property type="match status" value="2"/>
</dbReference>
<comment type="caution">
    <text evidence="8">The sequence shown here is derived from an EMBL/GenBank/DDBJ whole genome shotgun (WGS) entry which is preliminary data.</text>
</comment>
<keyword evidence="9" id="KW-1185">Reference proteome</keyword>
<dbReference type="RefSeq" id="WP_184017199.1">
    <property type="nucleotide sequence ID" value="NZ_JACIJC010000002.1"/>
</dbReference>
<dbReference type="InterPro" id="IPR001613">
    <property type="entry name" value="Flavin_amine_oxidase"/>
</dbReference>
<dbReference type="AlphaFoldDB" id="A0A7W9EE05"/>
<keyword evidence="4" id="KW-0274">FAD</keyword>
<keyword evidence="5" id="KW-0560">Oxidoreductase</keyword>
<dbReference type="InterPro" id="IPR000172">
    <property type="entry name" value="GMC_OxRdtase_N"/>
</dbReference>
<evidence type="ECO:0000256" key="1">
    <source>
        <dbReference type="ARBA" id="ARBA00001974"/>
    </source>
</evidence>
<dbReference type="SUPFAM" id="SSF51905">
    <property type="entry name" value="FAD/NAD(P)-binding domain"/>
    <property type="match status" value="1"/>
</dbReference>
<dbReference type="InterPro" id="IPR036188">
    <property type="entry name" value="FAD/NAD-bd_sf"/>
</dbReference>
<comment type="similarity">
    <text evidence="2">Belongs to the GMC oxidoreductase family.</text>
</comment>
<evidence type="ECO:0000313" key="9">
    <source>
        <dbReference type="Proteomes" id="UP000549617"/>
    </source>
</evidence>
<proteinExistence type="inferred from homology"/>
<comment type="cofactor">
    <cofactor evidence="1">
        <name>FAD</name>
        <dbReference type="ChEBI" id="CHEBI:57692"/>
    </cofactor>
</comment>
<organism evidence="8 9">
    <name type="scientific">Sphingobium boeckii</name>
    <dbReference type="NCBI Taxonomy" id="1082345"/>
    <lineage>
        <taxon>Bacteria</taxon>
        <taxon>Pseudomonadati</taxon>
        <taxon>Pseudomonadota</taxon>
        <taxon>Alphaproteobacteria</taxon>
        <taxon>Sphingomonadales</taxon>
        <taxon>Sphingomonadaceae</taxon>
        <taxon>Sphingobium</taxon>
    </lineage>
</organism>
<dbReference type="GO" id="GO:0016614">
    <property type="term" value="F:oxidoreductase activity, acting on CH-OH group of donors"/>
    <property type="evidence" value="ECO:0007669"/>
    <property type="project" value="InterPro"/>
</dbReference>
<dbReference type="EMBL" id="JACIJC010000002">
    <property type="protein sequence ID" value="MBB5685682.1"/>
    <property type="molecule type" value="Genomic_DNA"/>
</dbReference>
<feature type="domain" description="Glucose-methanol-choline oxidoreductase N-terminal" evidence="6">
    <location>
        <begin position="5"/>
        <end position="334"/>
    </location>
</feature>
<evidence type="ECO:0000256" key="5">
    <source>
        <dbReference type="ARBA" id="ARBA00023002"/>
    </source>
</evidence>
<keyword evidence="3" id="KW-0285">Flavoprotein</keyword>
<dbReference type="Proteomes" id="UP000549617">
    <property type="component" value="Unassembled WGS sequence"/>
</dbReference>
<gene>
    <name evidence="8" type="ORF">FHS49_001690</name>
</gene>
<dbReference type="PRINTS" id="PR00757">
    <property type="entry name" value="AMINEOXDASEF"/>
</dbReference>
<evidence type="ECO:0000256" key="4">
    <source>
        <dbReference type="ARBA" id="ARBA00022827"/>
    </source>
</evidence>
<evidence type="ECO:0000256" key="2">
    <source>
        <dbReference type="ARBA" id="ARBA00010790"/>
    </source>
</evidence>
<protein>
    <submittedName>
        <fullName evidence="8">Choline dehydrogenase-like flavoprotein</fullName>
    </submittedName>
</protein>
<evidence type="ECO:0000259" key="6">
    <source>
        <dbReference type="Pfam" id="PF00732"/>
    </source>
</evidence>